<evidence type="ECO:0000256" key="3">
    <source>
        <dbReference type="ARBA" id="ARBA00022692"/>
    </source>
</evidence>
<gene>
    <name evidence="7" type="ORF">ARHIZOSPH14_03330</name>
</gene>
<reference evidence="7" key="1">
    <citation type="submission" date="2022-12" db="EMBL/GenBank/DDBJ databases">
        <title>Reference genome sequencing for broad-spectrum identification of bacterial and archaeal isolates by mass spectrometry.</title>
        <authorList>
            <person name="Sekiguchi Y."/>
            <person name="Tourlousse D.M."/>
        </authorList>
    </citation>
    <scope>NUCLEOTIDE SEQUENCE</scope>
    <source>
        <strain evidence="7">14</strain>
    </source>
</reference>
<comment type="subcellular location">
    <subcellularLocation>
        <location evidence="1">Cell membrane</location>
        <topology evidence="1">Multi-pass membrane protein</topology>
    </subcellularLocation>
</comment>
<organism evidence="7 8">
    <name type="scientific">Agromyces rhizosphaerae</name>
    <dbReference type="NCBI Taxonomy" id="88374"/>
    <lineage>
        <taxon>Bacteria</taxon>
        <taxon>Bacillati</taxon>
        <taxon>Actinomycetota</taxon>
        <taxon>Actinomycetes</taxon>
        <taxon>Micrococcales</taxon>
        <taxon>Microbacteriaceae</taxon>
        <taxon>Agromyces</taxon>
    </lineage>
</organism>
<evidence type="ECO:0000256" key="2">
    <source>
        <dbReference type="ARBA" id="ARBA00022475"/>
    </source>
</evidence>
<sequence>MATDGSRRLLRKALRWLLTVAVVAVVGYFFAATLARNWDDVQAAQIGFDWTWVVATLVFAAAVLVTGLLWGRLLRRLDGTRITRTEAMAVQSLSWLLKYIPGQVGSVVNKVLWAGKRGISRTVVIISFVYENVLLQLASIIPSVLILLLALGTDLFGENPATLLLPLLALIPLGLVMWKPFFHRVVNVAARRALKSEVPVEYFLSTPQTLASLAEFLLPRLLNAVGFVILAATVTEVTPAEWLPFGAAYVLAGAIGILAFFVPSGLGVREAIIVLILSQYTTTAQAIVISLLARLLSTIGDAVVALAYLALRRAIPKENRP</sequence>
<name>A0A9W6CU37_9MICO</name>
<dbReference type="AlphaFoldDB" id="A0A9W6CU37"/>
<keyword evidence="4 6" id="KW-1133">Transmembrane helix</keyword>
<dbReference type="Pfam" id="PF03706">
    <property type="entry name" value="LPG_synthase_TM"/>
    <property type="match status" value="1"/>
</dbReference>
<evidence type="ECO:0000313" key="7">
    <source>
        <dbReference type="EMBL" id="GLI26091.1"/>
    </source>
</evidence>
<keyword evidence="5 6" id="KW-0472">Membrane</keyword>
<feature type="transmembrane region" description="Helical" evidence="6">
    <location>
        <begin position="16"/>
        <end position="38"/>
    </location>
</feature>
<evidence type="ECO:0008006" key="9">
    <source>
        <dbReference type="Google" id="ProtNLM"/>
    </source>
</evidence>
<comment type="caution">
    <text evidence="7">The sequence shown here is derived from an EMBL/GenBank/DDBJ whole genome shotgun (WGS) entry which is preliminary data.</text>
</comment>
<keyword evidence="3 6" id="KW-0812">Transmembrane</keyword>
<feature type="transmembrane region" description="Helical" evidence="6">
    <location>
        <begin position="123"/>
        <end position="151"/>
    </location>
</feature>
<accession>A0A9W6CU37</accession>
<evidence type="ECO:0000256" key="5">
    <source>
        <dbReference type="ARBA" id="ARBA00023136"/>
    </source>
</evidence>
<feature type="transmembrane region" description="Helical" evidence="6">
    <location>
        <begin position="50"/>
        <end position="71"/>
    </location>
</feature>
<evidence type="ECO:0000256" key="4">
    <source>
        <dbReference type="ARBA" id="ARBA00022989"/>
    </source>
</evidence>
<dbReference type="InterPro" id="IPR022791">
    <property type="entry name" value="L-PG_synthase/AglD"/>
</dbReference>
<feature type="transmembrane region" description="Helical" evidence="6">
    <location>
        <begin position="163"/>
        <end position="182"/>
    </location>
</feature>
<evidence type="ECO:0000313" key="8">
    <source>
        <dbReference type="Proteomes" id="UP001144396"/>
    </source>
</evidence>
<dbReference type="EMBL" id="BSDP01000001">
    <property type="protein sequence ID" value="GLI26091.1"/>
    <property type="molecule type" value="Genomic_DNA"/>
</dbReference>
<dbReference type="Proteomes" id="UP001144396">
    <property type="component" value="Unassembled WGS sequence"/>
</dbReference>
<dbReference type="RefSeq" id="WP_281887115.1">
    <property type="nucleotide sequence ID" value="NZ_BSDP01000001.1"/>
</dbReference>
<feature type="transmembrane region" description="Helical" evidence="6">
    <location>
        <begin position="286"/>
        <end position="311"/>
    </location>
</feature>
<evidence type="ECO:0000256" key="6">
    <source>
        <dbReference type="SAM" id="Phobius"/>
    </source>
</evidence>
<dbReference type="GO" id="GO:0005886">
    <property type="term" value="C:plasma membrane"/>
    <property type="evidence" value="ECO:0007669"/>
    <property type="project" value="UniProtKB-SubCell"/>
</dbReference>
<protein>
    <recommendedName>
        <fullName evidence="9">Flippase-like domain-containing protein</fullName>
    </recommendedName>
</protein>
<keyword evidence="2" id="KW-1003">Cell membrane</keyword>
<feature type="transmembrane region" description="Helical" evidence="6">
    <location>
        <begin position="247"/>
        <end position="266"/>
    </location>
</feature>
<proteinExistence type="predicted"/>
<evidence type="ECO:0000256" key="1">
    <source>
        <dbReference type="ARBA" id="ARBA00004651"/>
    </source>
</evidence>
<keyword evidence="8" id="KW-1185">Reference proteome</keyword>